<dbReference type="CDD" id="cd00130">
    <property type="entry name" value="PAS"/>
    <property type="match status" value="1"/>
</dbReference>
<reference evidence="9 10" key="1">
    <citation type="submission" date="2022-06" db="EMBL/GenBank/DDBJ databases">
        <title>Isolation of gut microbiota from human fecal samples.</title>
        <authorList>
            <person name="Pamer E.G."/>
            <person name="Barat B."/>
            <person name="Waligurski E."/>
            <person name="Medina S."/>
            <person name="Paddock L."/>
            <person name="Mostad J."/>
        </authorList>
    </citation>
    <scope>NUCLEOTIDE SEQUENCE [LARGE SCALE GENOMIC DNA]</scope>
    <source>
        <strain evidence="9 10">DFI.9.90</strain>
    </source>
</reference>
<dbReference type="Proteomes" id="UP001205919">
    <property type="component" value="Unassembled WGS sequence"/>
</dbReference>
<dbReference type="SUPFAM" id="SSF55785">
    <property type="entry name" value="PYP-like sensor domain (PAS domain)"/>
    <property type="match status" value="1"/>
</dbReference>
<keyword evidence="2" id="KW-1003">Cell membrane</keyword>
<dbReference type="PROSITE" id="PS50113">
    <property type="entry name" value="PAC"/>
    <property type="match status" value="1"/>
</dbReference>
<accession>A0AAW5K3Q5</accession>
<comment type="subcellular location">
    <subcellularLocation>
        <location evidence="1">Cell membrane</location>
        <topology evidence="1">Multi-pass membrane protein</topology>
    </subcellularLocation>
</comment>
<dbReference type="CDD" id="cd12912">
    <property type="entry name" value="PDC2_MCP_like"/>
    <property type="match status" value="1"/>
</dbReference>
<proteinExistence type="predicted"/>
<organism evidence="9 10">
    <name type="scientific">Cloacibacillus evryensis</name>
    <dbReference type="NCBI Taxonomy" id="508460"/>
    <lineage>
        <taxon>Bacteria</taxon>
        <taxon>Thermotogati</taxon>
        <taxon>Synergistota</taxon>
        <taxon>Synergistia</taxon>
        <taxon>Synergistales</taxon>
        <taxon>Synergistaceae</taxon>
        <taxon>Cloacibacillus</taxon>
    </lineage>
</organism>
<name>A0AAW5K3Q5_9BACT</name>
<dbReference type="InterPro" id="IPR013655">
    <property type="entry name" value="PAS_fold_3"/>
</dbReference>
<dbReference type="CDD" id="cd12914">
    <property type="entry name" value="PDC1_DGC_like"/>
    <property type="match status" value="1"/>
</dbReference>
<evidence type="ECO:0000313" key="10">
    <source>
        <dbReference type="Proteomes" id="UP001205919"/>
    </source>
</evidence>
<dbReference type="InterPro" id="IPR000014">
    <property type="entry name" value="PAS"/>
</dbReference>
<dbReference type="InterPro" id="IPR043128">
    <property type="entry name" value="Rev_trsase/Diguanyl_cyclase"/>
</dbReference>
<evidence type="ECO:0000256" key="6">
    <source>
        <dbReference type="SAM" id="Phobius"/>
    </source>
</evidence>
<dbReference type="CDD" id="cd01949">
    <property type="entry name" value="GGDEF"/>
    <property type="match status" value="1"/>
</dbReference>
<dbReference type="InterPro" id="IPR001610">
    <property type="entry name" value="PAC"/>
</dbReference>
<feature type="domain" description="GGDEF" evidence="8">
    <location>
        <begin position="502"/>
        <end position="635"/>
    </location>
</feature>
<keyword evidence="5 6" id="KW-0472">Membrane</keyword>
<dbReference type="InterPro" id="IPR033479">
    <property type="entry name" value="dCache_1"/>
</dbReference>
<evidence type="ECO:0000256" key="2">
    <source>
        <dbReference type="ARBA" id="ARBA00022475"/>
    </source>
</evidence>
<evidence type="ECO:0000259" key="7">
    <source>
        <dbReference type="PROSITE" id="PS50113"/>
    </source>
</evidence>
<dbReference type="Gene3D" id="3.30.70.270">
    <property type="match status" value="1"/>
</dbReference>
<dbReference type="SMART" id="SM00267">
    <property type="entry name" value="GGDEF"/>
    <property type="match status" value="1"/>
</dbReference>
<evidence type="ECO:0000256" key="3">
    <source>
        <dbReference type="ARBA" id="ARBA00022692"/>
    </source>
</evidence>
<dbReference type="Pfam" id="PF00990">
    <property type="entry name" value="GGDEF"/>
    <property type="match status" value="1"/>
</dbReference>
<feature type="transmembrane region" description="Helical" evidence="6">
    <location>
        <begin position="302"/>
        <end position="322"/>
    </location>
</feature>
<evidence type="ECO:0000256" key="1">
    <source>
        <dbReference type="ARBA" id="ARBA00004651"/>
    </source>
</evidence>
<dbReference type="SMART" id="SM00086">
    <property type="entry name" value="PAC"/>
    <property type="match status" value="1"/>
</dbReference>
<dbReference type="InterPro" id="IPR052155">
    <property type="entry name" value="Biofilm_reg_signaling"/>
</dbReference>
<dbReference type="Gene3D" id="3.30.450.20">
    <property type="entry name" value="PAS domain"/>
    <property type="match status" value="2"/>
</dbReference>
<dbReference type="PANTHER" id="PTHR44757">
    <property type="entry name" value="DIGUANYLATE CYCLASE DGCP"/>
    <property type="match status" value="1"/>
</dbReference>
<comment type="caution">
    <text evidence="9">The sequence shown here is derived from an EMBL/GenBank/DDBJ whole genome shotgun (WGS) entry which is preliminary data.</text>
</comment>
<dbReference type="InterPro" id="IPR000700">
    <property type="entry name" value="PAS-assoc_C"/>
</dbReference>
<keyword evidence="3 6" id="KW-0812">Transmembrane</keyword>
<evidence type="ECO:0000313" key="9">
    <source>
        <dbReference type="EMBL" id="MCQ4815450.1"/>
    </source>
</evidence>
<dbReference type="AlphaFoldDB" id="A0AAW5K3Q5"/>
<dbReference type="Pfam" id="PF02743">
    <property type="entry name" value="dCache_1"/>
    <property type="match status" value="1"/>
</dbReference>
<dbReference type="EMBL" id="JANFYT010000037">
    <property type="protein sequence ID" value="MCQ4815450.1"/>
    <property type="molecule type" value="Genomic_DNA"/>
</dbReference>
<sequence length="641" mass="72692">MPEEKRYVVKNIYGILLVPCFIALAAFVSLLVFSAAITRLTEENTFSTLVDSTEQQVMLFNVSIEGQIRMLTTLADNISVEISKVGDLKEIIPRLEMMKYSSNFLNVGVFGRDGRGYLSTGDRVDVSGRDYFQKSMLYQTVVEKVDSGLVAKKPRFIISVPIINGNSVDGVLFGSYDFSRFKSIAKIDVFDVSSYSFIVDEDGRVVIGTDNRNFLLDNEMLSGTKHMDNFLELLRNSRLDRIDTFEGFMKNFKSEHGGMFGYSFRGNRRYAVYQPLGVNGWYLFNVIDAAVVDGQKNRILHLAYMIIGMVVLCSALFIVYIYKLNAKKNCELMMEEERLRQSEELYRIAANLSDAVLVVVDIANDTVRYNKNFEEKFGYKPRFFTSHELDEHFLSQVFEEDREMVRRYMTDIDCGDRQHALDFRAKNPAGEFFWIRVEFVKLFDSYGKLQRVICRLTNIDEEKRSLQQLRTMADSDALTGMLNRKAAVERMESFLDGEGASGIHAFFIIDIDNFKEINDRFGHIEGDRVLTALAGDMLHFFRDSDIVGRLGGDEFIVLLKDVRSPETAAAKASAFCEHAKRIKELHKLESSVSVSIGVSVAMDGAKGFQLLYREADEALYKVKADGKGGCALYEDKNGASA</sequence>
<feature type="domain" description="PAC" evidence="7">
    <location>
        <begin position="419"/>
        <end position="471"/>
    </location>
</feature>
<dbReference type="RefSeq" id="WP_256182292.1">
    <property type="nucleotide sequence ID" value="NZ_DBEWVB010000038.1"/>
</dbReference>
<keyword evidence="4 6" id="KW-1133">Transmembrane helix</keyword>
<gene>
    <name evidence="9" type="ORF">NE630_13505</name>
</gene>
<dbReference type="NCBIfam" id="TIGR00254">
    <property type="entry name" value="GGDEF"/>
    <property type="match status" value="1"/>
</dbReference>
<protein>
    <submittedName>
        <fullName evidence="9">GGDEF domain-containing protein</fullName>
    </submittedName>
</protein>
<feature type="transmembrane region" description="Helical" evidence="6">
    <location>
        <begin position="12"/>
        <end position="37"/>
    </location>
</feature>
<dbReference type="Pfam" id="PF08447">
    <property type="entry name" value="PAS_3"/>
    <property type="match status" value="1"/>
</dbReference>
<evidence type="ECO:0000256" key="5">
    <source>
        <dbReference type="ARBA" id="ARBA00023136"/>
    </source>
</evidence>
<dbReference type="InterPro" id="IPR000160">
    <property type="entry name" value="GGDEF_dom"/>
</dbReference>
<dbReference type="PROSITE" id="PS50887">
    <property type="entry name" value="GGDEF"/>
    <property type="match status" value="1"/>
</dbReference>
<dbReference type="NCBIfam" id="TIGR00229">
    <property type="entry name" value="sensory_box"/>
    <property type="match status" value="1"/>
</dbReference>
<dbReference type="InterPro" id="IPR035965">
    <property type="entry name" value="PAS-like_dom_sf"/>
</dbReference>
<keyword evidence="10" id="KW-1185">Reference proteome</keyword>
<dbReference type="GO" id="GO:0005886">
    <property type="term" value="C:plasma membrane"/>
    <property type="evidence" value="ECO:0007669"/>
    <property type="project" value="UniProtKB-SubCell"/>
</dbReference>
<evidence type="ECO:0000259" key="8">
    <source>
        <dbReference type="PROSITE" id="PS50887"/>
    </source>
</evidence>
<dbReference type="PANTHER" id="PTHR44757:SF2">
    <property type="entry name" value="BIOFILM ARCHITECTURE MAINTENANCE PROTEIN MBAA"/>
    <property type="match status" value="1"/>
</dbReference>
<evidence type="ECO:0000256" key="4">
    <source>
        <dbReference type="ARBA" id="ARBA00022989"/>
    </source>
</evidence>
<dbReference type="SUPFAM" id="SSF55073">
    <property type="entry name" value="Nucleotide cyclase"/>
    <property type="match status" value="1"/>
</dbReference>
<dbReference type="InterPro" id="IPR029787">
    <property type="entry name" value="Nucleotide_cyclase"/>
</dbReference>